<accession>A0ABR7LNP7</accession>
<name>A0ABR7LNP7_9ACTN</name>
<reference evidence="1 2" key="1">
    <citation type="submission" date="2020-06" db="EMBL/GenBank/DDBJ databases">
        <title>Actinomadura xiongansis sp. nov., isolated from soil of Baiyangdian.</title>
        <authorList>
            <person name="Zhang X."/>
        </authorList>
    </citation>
    <scope>NUCLEOTIDE SEQUENCE [LARGE SCALE GENOMIC DNA]</scope>
    <source>
        <strain evidence="1 2">HBUM206468</strain>
    </source>
</reference>
<evidence type="ECO:0000313" key="1">
    <source>
        <dbReference type="EMBL" id="MBC6466474.1"/>
    </source>
</evidence>
<gene>
    <name evidence="1" type="ORF">HKK74_13295</name>
</gene>
<dbReference type="RefSeq" id="WP_187243482.1">
    <property type="nucleotide sequence ID" value="NZ_BAAAOK010000009.1"/>
</dbReference>
<dbReference type="Proteomes" id="UP000805614">
    <property type="component" value="Unassembled WGS sequence"/>
</dbReference>
<keyword evidence="2" id="KW-1185">Reference proteome</keyword>
<comment type="caution">
    <text evidence="1">The sequence shown here is derived from an EMBL/GenBank/DDBJ whole genome shotgun (WGS) entry which is preliminary data.</text>
</comment>
<evidence type="ECO:0000313" key="2">
    <source>
        <dbReference type="Proteomes" id="UP000805614"/>
    </source>
</evidence>
<proteinExistence type="predicted"/>
<organism evidence="1 2">
    <name type="scientific">Actinomadura alba</name>
    <dbReference type="NCBI Taxonomy" id="406431"/>
    <lineage>
        <taxon>Bacteria</taxon>
        <taxon>Bacillati</taxon>
        <taxon>Actinomycetota</taxon>
        <taxon>Actinomycetes</taxon>
        <taxon>Streptosporangiales</taxon>
        <taxon>Thermomonosporaceae</taxon>
        <taxon>Actinomadura</taxon>
    </lineage>
</organism>
<sequence length="180" mass="20085">MDDLLIEFCRSGTLGPVALGMSPSDVVERIGKPSRIKNGQGDDCFQRYSYSPLELSMRCFARDAKIRHGAGRDLALASITIQLNDGGPLILPDVIARRPITATPLQLGDAHRLLTDRGVEMTRDHDQMLMRTLDEASIHVVSDEDGFVLEISARWRPRPGDWFYSEENEAGIWVSDTSRT</sequence>
<protein>
    <submittedName>
        <fullName evidence="1">Uncharacterized protein</fullName>
    </submittedName>
</protein>
<dbReference type="EMBL" id="JABVEC010000008">
    <property type="protein sequence ID" value="MBC6466474.1"/>
    <property type="molecule type" value="Genomic_DNA"/>
</dbReference>